<protein>
    <submittedName>
        <fullName evidence="2">Class IV adenylate cyclase</fullName>
    </submittedName>
</protein>
<dbReference type="InterPro" id="IPR033469">
    <property type="entry name" value="CYTH-like_dom_sf"/>
</dbReference>
<dbReference type="InterPro" id="IPR023577">
    <property type="entry name" value="CYTH_domain"/>
</dbReference>
<organism evidence="2 3">
    <name type="scientific">candidate division WOR-3 bacterium</name>
    <dbReference type="NCBI Taxonomy" id="2052148"/>
    <lineage>
        <taxon>Bacteria</taxon>
        <taxon>Bacteria division WOR-3</taxon>
    </lineage>
</organism>
<dbReference type="PROSITE" id="PS51707">
    <property type="entry name" value="CYTH"/>
    <property type="match status" value="1"/>
</dbReference>
<evidence type="ECO:0000313" key="3">
    <source>
        <dbReference type="Proteomes" id="UP000779900"/>
    </source>
</evidence>
<dbReference type="InterPro" id="IPR008173">
    <property type="entry name" value="Adenylyl_cyclase_CyaB"/>
</dbReference>
<dbReference type="Proteomes" id="UP000779900">
    <property type="component" value="Unassembled WGS sequence"/>
</dbReference>
<feature type="domain" description="CYTH" evidence="1">
    <location>
        <begin position="9"/>
        <end position="178"/>
    </location>
</feature>
<gene>
    <name evidence="2" type="ORF">FJY68_04355</name>
</gene>
<reference evidence="2" key="1">
    <citation type="submission" date="2019-03" db="EMBL/GenBank/DDBJ databases">
        <title>Lake Tanganyika Metagenome-Assembled Genomes (MAGs).</title>
        <authorList>
            <person name="Tran P."/>
        </authorList>
    </citation>
    <scope>NUCLEOTIDE SEQUENCE</scope>
    <source>
        <strain evidence="2">K_DeepCast_150m_m2_040</strain>
    </source>
</reference>
<dbReference type="CDD" id="cd07890">
    <property type="entry name" value="CYTH-like_AC_IV-like"/>
    <property type="match status" value="1"/>
</dbReference>
<evidence type="ECO:0000259" key="1">
    <source>
        <dbReference type="PROSITE" id="PS51707"/>
    </source>
</evidence>
<proteinExistence type="predicted"/>
<dbReference type="Gene3D" id="2.40.320.10">
    <property type="entry name" value="Hypothetical Protein Pfu-838710-001"/>
    <property type="match status" value="1"/>
</dbReference>
<accession>A0A937XEW7</accession>
<dbReference type="AlphaFoldDB" id="A0A937XEW7"/>
<evidence type="ECO:0000313" key="2">
    <source>
        <dbReference type="EMBL" id="MBM3331069.1"/>
    </source>
</evidence>
<comment type="caution">
    <text evidence="2">The sequence shown here is derived from an EMBL/GenBank/DDBJ whole genome shotgun (WGS) entry which is preliminary data.</text>
</comment>
<name>A0A937XEW7_UNCW3</name>
<dbReference type="PANTHER" id="PTHR21028">
    <property type="entry name" value="SI:CH211-156B7.4"/>
    <property type="match status" value="1"/>
</dbReference>
<dbReference type="PANTHER" id="PTHR21028:SF2">
    <property type="entry name" value="CYTH DOMAIN-CONTAINING PROTEIN"/>
    <property type="match status" value="1"/>
</dbReference>
<sequence length="183" mass="20599">MRGRREPDLREVEAKVLDIDRTAVELKLAELGVIVGPEQSFSAVFFDFPDGRLGTAGLLLRLRREGDRSFVTSKRRVPEEEMKVREETEVEVAGFEECRSLLTSLGFVETTRVDKFRASCRLGNASVVIDRHAGELSFIPELLEIEAGSAEEVRSVAARLGFSPNQLRPWGLAQLVDHYRRRG</sequence>
<dbReference type="Pfam" id="PF01928">
    <property type="entry name" value="CYTH"/>
    <property type="match status" value="1"/>
</dbReference>
<dbReference type="SUPFAM" id="SSF55154">
    <property type="entry name" value="CYTH-like phosphatases"/>
    <property type="match status" value="1"/>
</dbReference>
<dbReference type="EMBL" id="VGIR01000018">
    <property type="protein sequence ID" value="MBM3331069.1"/>
    <property type="molecule type" value="Genomic_DNA"/>
</dbReference>